<keyword evidence="5" id="KW-1185">Reference proteome</keyword>
<organism evidence="2 4">
    <name type="scientific">Geomonas paludis</name>
    <dbReference type="NCBI Taxonomy" id="2740185"/>
    <lineage>
        <taxon>Bacteria</taxon>
        <taxon>Pseudomonadati</taxon>
        <taxon>Thermodesulfobacteriota</taxon>
        <taxon>Desulfuromonadia</taxon>
        <taxon>Geobacterales</taxon>
        <taxon>Geobacteraceae</taxon>
        <taxon>Geomonas</taxon>
    </lineage>
</organism>
<protein>
    <recommendedName>
        <fullName evidence="6">Lipoprotein</fullName>
    </recommendedName>
</protein>
<dbReference type="AlphaFoldDB" id="A0A6V8MR58"/>
<dbReference type="EMBL" id="BLXY01000001">
    <property type="protein sequence ID" value="GFO62471.1"/>
    <property type="molecule type" value="Genomic_DNA"/>
</dbReference>
<reference evidence="4" key="1">
    <citation type="submission" date="2020-06" db="EMBL/GenBank/DDBJ databases">
        <title>Draft genomic sequecing of Geomonas sp. Red736.</title>
        <authorList>
            <person name="Itoh H."/>
            <person name="Xu Z.X."/>
            <person name="Ushijima N."/>
            <person name="Masuda Y."/>
            <person name="Shiratori Y."/>
            <person name="Senoo K."/>
        </authorList>
    </citation>
    <scope>NUCLEOTIDE SEQUENCE [LARGE SCALE GENOMIC DNA]</scope>
    <source>
        <strain evidence="4">Red736</strain>
    </source>
</reference>
<gene>
    <name evidence="2" type="ORF">GMPD_03900</name>
    <name evidence="3" type="ORF">M1B72_21290</name>
</gene>
<evidence type="ECO:0000313" key="4">
    <source>
        <dbReference type="Proteomes" id="UP000568888"/>
    </source>
</evidence>
<dbReference type="Proteomes" id="UP000568888">
    <property type="component" value="Unassembled WGS sequence"/>
</dbReference>
<dbReference type="RefSeq" id="WP_183344515.1">
    <property type="nucleotide sequence ID" value="NZ_BLXY01000001.1"/>
</dbReference>
<evidence type="ECO:0000313" key="3">
    <source>
        <dbReference type="EMBL" id="UPU35945.1"/>
    </source>
</evidence>
<feature type="chain" id="PRO_5028173691" description="Lipoprotein" evidence="1">
    <location>
        <begin position="23"/>
        <end position="189"/>
    </location>
</feature>
<feature type="signal peptide" evidence="1">
    <location>
        <begin position="1"/>
        <end position="22"/>
    </location>
</feature>
<reference evidence="2" key="2">
    <citation type="journal article" date="2021" name="Int. J. Syst. Evol. Microbiol.">
        <title>Geomonas silvestris sp. nov., Geomonas paludis sp. nov. and Geomonas limicola sp. nov., isolated from terrestrial environments, and emended description of the genus Geomonas.</title>
        <authorList>
            <person name="Itoh H."/>
            <person name="Xu Z."/>
            <person name="Masuda Y."/>
            <person name="Ushijima N."/>
            <person name="Hayakawa C."/>
            <person name="Shiratori Y."/>
            <person name="Senoo K."/>
        </authorList>
    </citation>
    <scope>NUCLEOTIDE SEQUENCE</scope>
    <source>
        <strain evidence="2">Red736</strain>
    </source>
</reference>
<name>A0A6V8MR58_9BACT</name>
<evidence type="ECO:0008006" key="6">
    <source>
        <dbReference type="Google" id="ProtNLM"/>
    </source>
</evidence>
<evidence type="ECO:0000256" key="1">
    <source>
        <dbReference type="SAM" id="SignalP"/>
    </source>
</evidence>
<dbReference type="Proteomes" id="UP000831485">
    <property type="component" value="Chromosome"/>
</dbReference>
<evidence type="ECO:0000313" key="5">
    <source>
        <dbReference type="Proteomes" id="UP000831485"/>
    </source>
</evidence>
<evidence type="ECO:0000313" key="2">
    <source>
        <dbReference type="EMBL" id="GFO62471.1"/>
    </source>
</evidence>
<proteinExistence type="predicted"/>
<keyword evidence="1" id="KW-0732">Signal</keyword>
<accession>A0A6V8MR58</accession>
<sequence length="189" mass="21312">MCAKSIAKTILFLLLVTQVGCANLLPRSKAVTESPWEEYEAAKASYDNIIVGKTTVEDLQKLGFDIKSSPNIKILNYLDIAAMLQGLPSKDLDPGLQACLRARSDCRAYVFEPKRNYSKRVGNFWLDIFNFKRKTHETGWRFRALVVFVNHHVAYKLSSGEPKIDQMTDQVNPLGPLQAPSDIFTKALF</sequence>
<reference evidence="3" key="3">
    <citation type="submission" date="2022-04" db="EMBL/GenBank/DDBJ databases">
        <authorList>
            <person name="Liu G."/>
        </authorList>
    </citation>
    <scope>NUCLEOTIDE SEQUENCE</scope>
    <source>
        <strain evidence="3">RG22</strain>
    </source>
</reference>
<dbReference type="EMBL" id="CP096574">
    <property type="protein sequence ID" value="UPU35945.1"/>
    <property type="molecule type" value="Genomic_DNA"/>
</dbReference>